<feature type="chain" id="PRO_5026730206" evidence="1">
    <location>
        <begin position="30"/>
        <end position="170"/>
    </location>
</feature>
<dbReference type="AlphaFoldDB" id="A0A6J4RG65"/>
<protein>
    <submittedName>
        <fullName evidence="2">Uncharacterized protein</fullName>
    </submittedName>
</protein>
<gene>
    <name evidence="2" type="ORF">AVDCRST_MAG65-358</name>
</gene>
<reference evidence="2" key="1">
    <citation type="submission" date="2020-02" db="EMBL/GenBank/DDBJ databases">
        <authorList>
            <person name="Meier V. D."/>
        </authorList>
    </citation>
    <scope>NUCLEOTIDE SEQUENCE</scope>
    <source>
        <strain evidence="2">AVDCRST_MAG65</strain>
    </source>
</reference>
<name>A0A6J4RG65_9ACTN</name>
<keyword evidence="1" id="KW-0732">Signal</keyword>
<organism evidence="2">
    <name type="scientific">uncultured Solirubrobacteraceae bacterium</name>
    <dbReference type="NCBI Taxonomy" id="1162706"/>
    <lineage>
        <taxon>Bacteria</taxon>
        <taxon>Bacillati</taxon>
        <taxon>Actinomycetota</taxon>
        <taxon>Thermoleophilia</taxon>
        <taxon>Solirubrobacterales</taxon>
        <taxon>Solirubrobacteraceae</taxon>
        <taxon>environmental samples</taxon>
    </lineage>
</organism>
<sequence length="170" mass="17881">MRTSVPSFAGLVATSAVVAALVVAGPAGAQTGTERTVTAIGIGSIKPEPSDRRSNASIRRAVAQARTETVGLAIDAAERRARLIAAEAGFVLGGALAMKEVVSSLPWEADYAALGAFGPGQYCRKFRRPIIRRRDGRRRVVGHRTRRVCVVPQAVTTRVEVTYAAGTPVG</sequence>
<evidence type="ECO:0000313" key="2">
    <source>
        <dbReference type="EMBL" id="CAA9466686.1"/>
    </source>
</evidence>
<dbReference type="EMBL" id="CADCVL010000057">
    <property type="protein sequence ID" value="CAA9466686.1"/>
    <property type="molecule type" value="Genomic_DNA"/>
</dbReference>
<proteinExistence type="predicted"/>
<accession>A0A6J4RG65</accession>
<evidence type="ECO:0000256" key="1">
    <source>
        <dbReference type="SAM" id="SignalP"/>
    </source>
</evidence>
<feature type="signal peptide" evidence="1">
    <location>
        <begin position="1"/>
        <end position="29"/>
    </location>
</feature>